<evidence type="ECO:0000256" key="13">
    <source>
        <dbReference type="PROSITE-ProRule" id="PRU00377"/>
    </source>
</evidence>
<evidence type="ECO:0000256" key="11">
    <source>
        <dbReference type="ARBA" id="ARBA00023180"/>
    </source>
</evidence>
<feature type="region of interest" description="Disordered" evidence="15">
    <location>
        <begin position="2279"/>
        <end position="2321"/>
    </location>
</feature>
<feature type="disulfide bond" evidence="12">
    <location>
        <begin position="454"/>
        <end position="463"/>
    </location>
</feature>
<feature type="region of interest" description="Disordered" evidence="15">
    <location>
        <begin position="977"/>
        <end position="1009"/>
    </location>
</feature>
<dbReference type="InterPro" id="IPR051022">
    <property type="entry name" value="Notch_Cell-Fate_Det"/>
</dbReference>
<evidence type="ECO:0000256" key="14">
    <source>
        <dbReference type="RuleBase" id="RU280815"/>
    </source>
</evidence>
<keyword evidence="4 14" id="KW-0812">Transmembrane</keyword>
<evidence type="ECO:0000256" key="4">
    <source>
        <dbReference type="ARBA" id="ARBA00022692"/>
    </source>
</evidence>
<feature type="region of interest" description="Disordered" evidence="15">
    <location>
        <begin position="754"/>
        <end position="774"/>
    </location>
</feature>
<feature type="compositionally biased region" description="Basic and acidic residues" evidence="15">
    <location>
        <begin position="1379"/>
        <end position="1395"/>
    </location>
</feature>
<keyword evidence="3 12" id="KW-0245">EGF-like domain</keyword>
<feature type="domain" description="EGF-like" evidence="16">
    <location>
        <begin position="504"/>
        <end position="540"/>
    </location>
</feature>
<evidence type="ECO:0000256" key="10">
    <source>
        <dbReference type="ARBA" id="ARBA00023157"/>
    </source>
</evidence>
<feature type="region of interest" description="Disordered" evidence="15">
    <location>
        <begin position="1346"/>
        <end position="1405"/>
    </location>
</feature>
<feature type="region of interest" description="Disordered" evidence="15">
    <location>
        <begin position="1973"/>
        <end position="2033"/>
    </location>
</feature>
<protein>
    <recommendedName>
        <fullName evidence="14">Delta-like protein</fullName>
    </recommendedName>
</protein>
<feature type="domain" description="EGF-like" evidence="16">
    <location>
        <begin position="428"/>
        <end position="464"/>
    </location>
</feature>
<proteinExistence type="predicted"/>
<feature type="region of interest" description="Disordered" evidence="15">
    <location>
        <begin position="2550"/>
        <end position="2570"/>
    </location>
</feature>
<feature type="region of interest" description="Disordered" evidence="15">
    <location>
        <begin position="1217"/>
        <end position="1273"/>
    </location>
</feature>
<comment type="subcellular location">
    <subcellularLocation>
        <location evidence="1 14">Membrane</location>
        <topology evidence="1 14">Single-pass type I membrane protein</topology>
    </subcellularLocation>
</comment>
<dbReference type="PROSITE" id="PS01186">
    <property type="entry name" value="EGF_2"/>
    <property type="match status" value="9"/>
</dbReference>
<dbReference type="PROSITE" id="PS50026">
    <property type="entry name" value="EGF_3"/>
    <property type="match status" value="13"/>
</dbReference>
<comment type="function">
    <text evidence="14">Putative Notch ligand involved in the mediation of Notch signaling.</text>
</comment>
<accession>A0ABY7E2I5</accession>
<evidence type="ECO:0000256" key="12">
    <source>
        <dbReference type="PROSITE-ProRule" id="PRU00076"/>
    </source>
</evidence>
<dbReference type="PROSITE" id="PS01187">
    <property type="entry name" value="EGF_CA"/>
    <property type="match status" value="4"/>
</dbReference>
<feature type="compositionally biased region" description="Low complexity" evidence="15">
    <location>
        <begin position="1489"/>
        <end position="1501"/>
    </location>
</feature>
<dbReference type="Gene3D" id="2.10.25.10">
    <property type="entry name" value="Laminin"/>
    <property type="match status" value="13"/>
</dbReference>
<feature type="disulfide bond" evidence="12">
    <location>
        <begin position="606"/>
        <end position="615"/>
    </location>
</feature>
<feature type="compositionally biased region" description="Low complexity" evidence="15">
    <location>
        <begin position="1357"/>
        <end position="1369"/>
    </location>
</feature>
<feature type="compositionally biased region" description="Basic and acidic residues" evidence="15">
    <location>
        <begin position="1863"/>
        <end position="1874"/>
    </location>
</feature>
<feature type="compositionally biased region" description="Polar residues" evidence="15">
    <location>
        <begin position="2760"/>
        <end position="2773"/>
    </location>
</feature>
<feature type="region of interest" description="Disordered" evidence="15">
    <location>
        <begin position="1089"/>
        <end position="1141"/>
    </location>
</feature>
<keyword evidence="5 14" id="KW-0677">Repeat</keyword>
<feature type="disulfide bond" evidence="12">
    <location>
        <begin position="416"/>
        <end position="425"/>
    </location>
</feature>
<feature type="disulfide bond" evidence="12">
    <location>
        <begin position="686"/>
        <end position="695"/>
    </location>
</feature>
<feature type="domain" description="EGF-like" evidence="16">
    <location>
        <begin position="658"/>
        <end position="696"/>
    </location>
</feature>
<feature type="compositionally biased region" description="Basic and acidic residues" evidence="15">
    <location>
        <begin position="1995"/>
        <end position="2029"/>
    </location>
</feature>
<evidence type="ECO:0000256" key="8">
    <source>
        <dbReference type="ARBA" id="ARBA00022989"/>
    </source>
</evidence>
<dbReference type="InterPro" id="IPR011651">
    <property type="entry name" value="Notch_ligand_N"/>
</dbReference>
<feature type="region of interest" description="Disordered" evidence="15">
    <location>
        <begin position="1478"/>
        <end position="1537"/>
    </location>
</feature>
<feature type="domain" description="EGF-like" evidence="16">
    <location>
        <begin position="390"/>
        <end position="426"/>
    </location>
</feature>
<dbReference type="InterPro" id="IPR000152">
    <property type="entry name" value="EGF-type_Asp/Asn_hydroxyl_site"/>
</dbReference>
<keyword evidence="10 12" id="KW-1015">Disulfide bond</keyword>
<evidence type="ECO:0000256" key="6">
    <source>
        <dbReference type="ARBA" id="ARBA00022782"/>
    </source>
</evidence>
<feature type="domain" description="EGF-like" evidence="16">
    <location>
        <begin position="618"/>
        <end position="656"/>
    </location>
</feature>
<feature type="region of interest" description="Disordered" evidence="15">
    <location>
        <begin position="2708"/>
        <end position="2734"/>
    </location>
</feature>
<dbReference type="PROSITE" id="PS51051">
    <property type="entry name" value="DSL"/>
    <property type="match status" value="1"/>
</dbReference>
<dbReference type="CDD" id="cd00054">
    <property type="entry name" value="EGF_CA"/>
    <property type="match status" value="13"/>
</dbReference>
<feature type="domain" description="DSL" evidence="17">
    <location>
        <begin position="342"/>
        <end position="387"/>
    </location>
</feature>
<keyword evidence="6" id="KW-0221">Differentiation</keyword>
<dbReference type="SUPFAM" id="SSF57184">
    <property type="entry name" value="Growth factor receptor domain"/>
    <property type="match status" value="2"/>
</dbReference>
<keyword evidence="11" id="KW-0325">Glycoprotein</keyword>
<feature type="region of interest" description="Disordered" evidence="15">
    <location>
        <begin position="1649"/>
        <end position="1677"/>
    </location>
</feature>
<reference evidence="18" key="1">
    <citation type="submission" date="2022-11" db="EMBL/GenBank/DDBJ databases">
        <title>Centuries of genome instability and evolution in soft-shell clam transmissible cancer (bioRxiv).</title>
        <authorList>
            <person name="Hart S.F.M."/>
            <person name="Yonemitsu M.A."/>
            <person name="Giersch R.M."/>
            <person name="Beal B.F."/>
            <person name="Arriagada G."/>
            <person name="Davis B.W."/>
            <person name="Ostrander E.A."/>
            <person name="Goff S.P."/>
            <person name="Metzger M.J."/>
        </authorList>
    </citation>
    <scope>NUCLEOTIDE SEQUENCE</scope>
    <source>
        <strain evidence="18">MELC-2E11</strain>
        <tissue evidence="18">Siphon/mantle</tissue>
    </source>
</reference>
<feature type="domain" description="EGF-like" evidence="16">
    <location>
        <begin position="94"/>
        <end position="132"/>
    </location>
</feature>
<dbReference type="SUPFAM" id="SSF57196">
    <property type="entry name" value="EGF/Laminin"/>
    <property type="match status" value="7"/>
</dbReference>
<dbReference type="Gene3D" id="2.10.25.140">
    <property type="match status" value="1"/>
</dbReference>
<feature type="domain" description="EGF-like" evidence="16">
    <location>
        <begin position="542"/>
        <end position="578"/>
    </location>
</feature>
<keyword evidence="14" id="KW-0732">Signal</keyword>
<keyword evidence="7" id="KW-0832">Ubl conjugation</keyword>
<dbReference type="SMART" id="SM00181">
    <property type="entry name" value="EGF"/>
    <property type="match status" value="13"/>
</dbReference>
<dbReference type="Proteomes" id="UP001164746">
    <property type="component" value="Chromosome 4"/>
</dbReference>
<evidence type="ECO:0000313" key="19">
    <source>
        <dbReference type="Proteomes" id="UP001164746"/>
    </source>
</evidence>
<dbReference type="PANTHER" id="PTHR24049">
    <property type="entry name" value="CRUMBS FAMILY MEMBER"/>
    <property type="match status" value="1"/>
</dbReference>
<feature type="disulfide bond" evidence="12">
    <location>
        <begin position="162"/>
        <end position="171"/>
    </location>
</feature>
<dbReference type="InterPro" id="IPR013032">
    <property type="entry name" value="EGF-like_CS"/>
</dbReference>
<evidence type="ECO:0000256" key="5">
    <source>
        <dbReference type="ARBA" id="ARBA00022737"/>
    </source>
</evidence>
<feature type="disulfide bond" evidence="12">
    <location>
        <begin position="82"/>
        <end position="91"/>
    </location>
</feature>
<feature type="disulfide bond" evidence="12">
    <location>
        <begin position="568"/>
        <end position="577"/>
    </location>
</feature>
<dbReference type="PROSITE" id="PS00010">
    <property type="entry name" value="ASX_HYDROXYL"/>
    <property type="match status" value="13"/>
</dbReference>
<dbReference type="Pfam" id="PF00008">
    <property type="entry name" value="EGF"/>
    <property type="match status" value="6"/>
</dbReference>
<sequence length="3190" mass="349186">MLKRSLIENTISQNCDVNINECSSDPCQNNGWCIDEPGSFTCLCEFGFAGPLCEESIDNCQPNYCTNGSTCENTEDRFVCHCTNKTKGFLCDQDRDECVVHSDICGENGKCVNSVGDFTCACVAGYEGGLCEREIDECELVDEPCLNEGTCVDLIGEYECLCVDGFTGSNCSVEISDILTGVDASGYIEVKFRKFQNYEGRQFDGSCCNKGSFWGWGSSDDTCENECDHTFVVCMGNATQSSSMTSCEYGVRKFVEVGGNRIVFDGHVGDSDNPVKFPFGVWPGVVKVKIDVRDQDSDSEYDYVDHVEYQYNTHDLRREIDAPVHDIVLKGTRTRFDMELKVFCETNYYGPACDLYCRETDDDTGHFRCDPASGDKICKLGWTGVDCLTNIDDCVGHRCAYGATCLDGHNFYSCLCPPGRTGFTCQAEINECASIPCKNGGQCRDASNSFRCECPPGFAGLLCEVELDECRSGPCLNKGVCQDGIASFKCLCPSGFYGDRCQHDVNECLSNPCVEANGCINLPGDYICPCRPGYTGKNCDVNIDECLSDPCQNNGWCIDEPGSFTCLCDFGFTGPLCEESIDNCQPNYCTNGSTCENTEDRFVCHCTNKTKGFLCDQDIDECVVHSDICGENGKCVNSVGDFTCTCEVGYEGGLCEREIDECELVEEPCLNEGTCVDLIGEYECLCVDGFTGSNCSVEINECESYLCENGGTCVDLLSGFSCTCPEEYSGKRCETFLTTSKSAEIVFTTTPTSKTVADMSEQEKASTESASTQSGTQLTSLKPVLITDNIFTISEIATAFHDIQSSTDASTDERTTYTVGDAVTVTDLHDIKEITSADDWPSGEIIVTTVSPDSQYISSSVREHDLVSSGDVHDDQFTQKDIKSSKETNTVSTKGMSSGDFSGFDVLEEESSGHEYHYTEKKHATTQFQTYNVEDTTPFTHLLNVTDYSSGDEFPTVKMPSTTSSSDSHLISSEYGMELSAESSKDIPDKQSAHDKESSEETELGSTSFSGDTFSIIDFESISSGDVTSSGDSSGFDVFEEESSGHKYHYTEKKHATTQFQTYNVEDTTTFTHLLNVTDYSSGDEFPTVKMSSTTSSSDSHLISSEYGMESSAESSKDIPDKQSAHDKESSEETEFGSTSFSGDTFSIIDFESISSGDIMSSGDSSGFDVFEEESSGHKYHYTEKKHATTQFQTYNVEDTTTFTHLLNVIDYSSGDELPTVKMPSTTSSSYSQLISSEYGMESSAESSKDIPDKQSAHDKESSEETELGSTSFSGDTFSIIDFESISSGDVTSSGDSSGFDVFEEESSGHKYHYTEKKHATTQFQTYNVEDTTTFTHLLNVTDYSSGDEFPTVKMPSTSSSSDSHLISSEYGMESSAESSKDIPDKQSAHDKESSEETELGSTSFSGDTFSIIDFESISSGDVMSSGDSSGFDVLKEESSGHEYHYTEKKHATTQFQTYNVEDTTAFTHLLNVTDYSSGDELPTVKMPSTTSSSYSQLISSEYGMESSAESSKDIPDKQSAHDKESSEETELGSTSFSGDTFSIIDFESISSGDVMSSGDSSGFDVLKEESSGHEYHYTEKKHATTQFQTYNVEDTTAFTHLLNVTDYSSGDELPTVKMPSTTSSSYSQLISSGEKDVFSKFTEYGMESSAESSKDIPDKQSAHDKESSKETELGSTSFSGDTFSIIDFESISSGDVMTSGDFSGLESSDERRSGDTYHYTQVMIESTTPTDEMITKPQTYSVGDSATFPDLLDVTDYLSGDVWSSGQTPTSLDSQIITSSDADVMSREKEYIMASSGDAYGDITYEQITKDLLSHEATEYGGHDTSGQESSEDEYRFIEQIYTSTKKPKDDKEYGPVSSGEANRDISDKHYTKQDSVSSGETDSRLTEDSPPTSSGDMMQSIDIASGDIMSSGHFEGLVEPEEESSGDVYQLTEQMYIATKKPSDKMSTEFFAIVVGDTTLSSESFETTYYSAGDDWSSGEIPVSPDSKVTSSNKREDSSGEKERGIFSSREESVDTMETHSSQKDIESSEELDNELSTGYMLPITATEPYPSVYIFSSGEYSGLDVLGEEIKGNEYQYTEEIFPSRRHPYTQSMDDIDNSKDATTSMKWSTLSTKLLVNPDVESVSHGMLVSTGGGMKYVVTTSGDNIQTYTTEGFSEPEVKQNTYTDSTESIEMSGDIAAIIEILSGDGISSGDSEDVSSIQPDHTFSGSWKMFTEVWSDEFDVVKGLSSGNMERTTISTLTKHPFHSATGSSIATKGYEVTDKITSGEDLTEFIYSGDSTYGETKDSDSSDEDSDKSLTNEQNAVDSYSGEMHVGFPETSKVKDALEAKKDKDKYVPDHIHPSGMSASGDETLSISESSGLHKMVESSGEIINVVESTTVSKSGIAGGAMETSSDFLVKQFQTEKLSTISYSSTSKREDIFQSGDFISRPTYIGHGEKDVSSNRNKSAIDKTKTDSWYVTVGQVKVDNKDQNITYTEYNLVDPDEETLIDISKESNSPMSSTQTPSEPVSFTETTNRMQSFITAEVSDDLSESGYILLTVPSFSETQSDTTPSTAIHKYDQNETTSLENDTSWTTYTNSSVSSLGTTIKPTVETDSPLYIKLTSKTTKASTHDLDITTKPGMSESVTTSKQSTISDIHAFESTYESFSVSEMHIKQSTEPYTDYLGESTIVVKPTTEETKQTKEVPIEEVKRLRPLSPWMAARKHLGRRKPSKKEQHKQSSTTTVTPTFSTVKSSQNAKITIEHMVTLTPSDKDVSTSNGMPVSTNKNTESNDIIHSIVTTYQPGKQETSLPFYSTDKSNQPNITHNIETKETTFESVSLSSFDKASNTSQGTIYPNINITNDQRTSKNISGSSSKETLTPPTSTYADTPGTEEITYSSIHETSNTTKNNLFTTELIPASIDSTRDLQTSQTQVSTTSSSTIEIQISHKQVSTVSSSTRDIQTSQTRVSTPSSSTIEIQTSQAQHKGNTDKQITSIVSFIKYNGNTDKPTTRLSVDSFIYHKENTDKPNTSVDSFIKHNGNTDKSNTSVDSFIKYNGNTDKSNTSVDSFIKHNGNTDKSNTSVDSFLKYNGNTDKSNTSVDSFIKHNGNTDKSNTSVDSFIKYNGNTDKSNTSVDSFIKHNGNTDKSNTSVDSFIKHNGNTDKSNTSIDSFIKHIGNTDKSNTSVDSFIKYNENTDKPNTSVDSFI</sequence>
<feature type="domain" description="EGF-like" evidence="16">
    <location>
        <begin position="580"/>
        <end position="616"/>
    </location>
</feature>
<comment type="caution">
    <text evidence="12">Lacks conserved residue(s) required for the propagation of feature annotation.</text>
</comment>
<feature type="disulfide bond" evidence="13">
    <location>
        <begin position="357"/>
        <end position="369"/>
    </location>
</feature>
<gene>
    <name evidence="18" type="ORF">MAR_009581</name>
</gene>
<evidence type="ECO:0000256" key="2">
    <source>
        <dbReference type="ARBA" id="ARBA00022473"/>
    </source>
</evidence>
<keyword evidence="19" id="KW-1185">Reference proteome</keyword>
<feature type="disulfide bond" evidence="13">
    <location>
        <begin position="378"/>
        <end position="387"/>
    </location>
</feature>
<keyword evidence="2 14" id="KW-0217">Developmental protein</keyword>
<feature type="disulfide bond" evidence="12">
    <location>
        <begin position="492"/>
        <end position="501"/>
    </location>
</feature>
<feature type="compositionally biased region" description="Basic and acidic residues" evidence="15">
    <location>
        <begin position="1653"/>
        <end position="1673"/>
    </location>
</feature>
<dbReference type="Pfam" id="PF07657">
    <property type="entry name" value="MNNL"/>
    <property type="match status" value="1"/>
</dbReference>
<feature type="disulfide bond" evidence="12">
    <location>
        <begin position="646"/>
        <end position="655"/>
    </location>
</feature>
<dbReference type="InterPro" id="IPR001881">
    <property type="entry name" value="EGF-like_Ca-bd_dom"/>
</dbReference>
<evidence type="ECO:0000313" key="18">
    <source>
        <dbReference type="EMBL" id="WAR03023.1"/>
    </source>
</evidence>
<feature type="disulfide bond" evidence="12">
    <location>
        <begin position="122"/>
        <end position="131"/>
    </location>
</feature>
<evidence type="ECO:0000256" key="7">
    <source>
        <dbReference type="ARBA" id="ARBA00022843"/>
    </source>
</evidence>
<feature type="compositionally biased region" description="Low complexity" evidence="15">
    <location>
        <begin position="1225"/>
        <end position="1237"/>
    </location>
</feature>
<evidence type="ECO:0000256" key="9">
    <source>
        <dbReference type="ARBA" id="ARBA00023136"/>
    </source>
</evidence>
<keyword evidence="8 14" id="KW-1133">Transmembrane helix</keyword>
<feature type="compositionally biased region" description="Polar residues" evidence="15">
    <location>
        <begin position="2825"/>
        <end position="2871"/>
    </location>
</feature>
<evidence type="ECO:0000259" key="17">
    <source>
        <dbReference type="PROSITE" id="PS51051"/>
    </source>
</evidence>
<evidence type="ECO:0000256" key="15">
    <source>
        <dbReference type="SAM" id="MobiDB-lite"/>
    </source>
</evidence>
<dbReference type="InterPro" id="IPR018097">
    <property type="entry name" value="EGF_Ca-bd_CS"/>
</dbReference>
<evidence type="ECO:0000256" key="1">
    <source>
        <dbReference type="ARBA" id="ARBA00004479"/>
    </source>
</evidence>
<feature type="region of interest" description="Disordered" evidence="15">
    <location>
        <begin position="1843"/>
        <end position="1901"/>
    </location>
</feature>
<organism evidence="18 19">
    <name type="scientific">Mya arenaria</name>
    <name type="common">Soft-shell clam</name>
    <dbReference type="NCBI Taxonomy" id="6604"/>
    <lineage>
        <taxon>Eukaryota</taxon>
        <taxon>Metazoa</taxon>
        <taxon>Spiralia</taxon>
        <taxon>Lophotrochozoa</taxon>
        <taxon>Mollusca</taxon>
        <taxon>Bivalvia</taxon>
        <taxon>Autobranchia</taxon>
        <taxon>Heteroconchia</taxon>
        <taxon>Euheterodonta</taxon>
        <taxon>Imparidentia</taxon>
        <taxon>Neoheterodontei</taxon>
        <taxon>Myida</taxon>
        <taxon>Myoidea</taxon>
        <taxon>Myidae</taxon>
        <taxon>Mya</taxon>
    </lineage>
</organism>
<feature type="region of interest" description="Disordered" evidence="15">
    <location>
        <begin position="2825"/>
        <end position="2874"/>
    </location>
</feature>
<dbReference type="InterPro" id="IPR001774">
    <property type="entry name" value="DSL"/>
</dbReference>
<feature type="compositionally biased region" description="Basic and acidic residues" evidence="15">
    <location>
        <begin position="983"/>
        <end position="999"/>
    </location>
</feature>
<name>A0ABY7E2I5_MYAAR</name>
<dbReference type="Pfam" id="PF12661">
    <property type="entry name" value="hEGF"/>
    <property type="match status" value="2"/>
</dbReference>
<feature type="domain" description="EGF-like" evidence="16">
    <location>
        <begin position="698"/>
        <end position="734"/>
    </location>
</feature>
<feature type="disulfide bond" evidence="12">
    <location>
        <begin position="44"/>
        <end position="53"/>
    </location>
</feature>
<dbReference type="InterPro" id="IPR009030">
    <property type="entry name" value="Growth_fac_rcpt_cys_sf"/>
</dbReference>
<feature type="domain" description="EGF-like" evidence="16">
    <location>
        <begin position="134"/>
        <end position="172"/>
    </location>
</feature>
<feature type="domain" description="EGF-like" evidence="16">
    <location>
        <begin position="18"/>
        <end position="54"/>
    </location>
</feature>
<dbReference type="Pfam" id="PF07645">
    <property type="entry name" value="EGF_CA"/>
    <property type="match status" value="3"/>
</dbReference>
<feature type="compositionally biased region" description="Basic and acidic residues" evidence="15">
    <location>
        <begin position="1247"/>
        <end position="1263"/>
    </location>
</feature>
<dbReference type="EMBL" id="CP111015">
    <property type="protein sequence ID" value="WAR03023.1"/>
    <property type="molecule type" value="Genomic_DNA"/>
</dbReference>
<feature type="compositionally biased region" description="Basic and acidic residues" evidence="15">
    <location>
        <begin position="1115"/>
        <end position="1131"/>
    </location>
</feature>
<feature type="compositionally biased region" description="Low complexity" evidence="15">
    <location>
        <begin position="2724"/>
        <end position="2734"/>
    </location>
</feature>
<feature type="disulfide bond" evidence="12">
    <location>
        <begin position="530"/>
        <end position="539"/>
    </location>
</feature>
<dbReference type="SMART" id="SM00179">
    <property type="entry name" value="EGF_CA"/>
    <property type="match status" value="13"/>
</dbReference>
<dbReference type="Gene3D" id="2.60.40.3510">
    <property type="match status" value="1"/>
</dbReference>
<feature type="region of interest" description="Disordered" evidence="15">
    <location>
        <begin position="2754"/>
        <end position="2773"/>
    </location>
</feature>
<feature type="compositionally biased region" description="Basic and acidic residues" evidence="15">
    <location>
        <begin position="1511"/>
        <end position="1527"/>
    </location>
</feature>
<feature type="domain" description="EGF-like" evidence="16">
    <location>
        <begin position="466"/>
        <end position="502"/>
    </location>
</feature>
<evidence type="ECO:0000256" key="3">
    <source>
        <dbReference type="ARBA" id="ARBA00022536"/>
    </source>
</evidence>
<feature type="compositionally biased region" description="Low complexity" evidence="15">
    <location>
        <begin position="1092"/>
        <end position="1105"/>
    </location>
</feature>
<dbReference type="InterPro" id="IPR000742">
    <property type="entry name" value="EGF"/>
</dbReference>
<dbReference type="SMART" id="SM00051">
    <property type="entry name" value="DSL"/>
    <property type="match status" value="1"/>
</dbReference>
<feature type="disulfide bond" evidence="12">
    <location>
        <begin position="724"/>
        <end position="733"/>
    </location>
</feature>
<dbReference type="PROSITE" id="PS00022">
    <property type="entry name" value="EGF_1"/>
    <property type="match status" value="13"/>
</dbReference>
<feature type="domain" description="EGF-like" evidence="16">
    <location>
        <begin position="56"/>
        <end position="92"/>
    </location>
</feature>
<keyword evidence="9 14" id="KW-0472">Membrane</keyword>
<evidence type="ECO:0000259" key="16">
    <source>
        <dbReference type="PROSITE" id="PS50026"/>
    </source>
</evidence>
<feature type="disulfide bond" evidence="13">
    <location>
        <begin position="344"/>
        <end position="353"/>
    </location>
</feature>
<dbReference type="InterPro" id="IPR049883">
    <property type="entry name" value="NOTCH1_EGF-like"/>
</dbReference>
<dbReference type="Pfam" id="PF01414">
    <property type="entry name" value="DSL"/>
    <property type="match status" value="1"/>
</dbReference>